<keyword evidence="6" id="KW-1185">Reference proteome</keyword>
<dbReference type="EMBL" id="JAUJFL010000003">
    <property type="protein sequence ID" value="KAK2607124.1"/>
    <property type="molecule type" value="Genomic_DNA"/>
</dbReference>
<dbReference type="PANTHER" id="PTHR33630:SF13">
    <property type="entry name" value="ACETYLXYLAN ESTERASE"/>
    <property type="match status" value="1"/>
</dbReference>
<dbReference type="InterPro" id="IPR029058">
    <property type="entry name" value="AB_hydrolase_fold"/>
</dbReference>
<evidence type="ECO:0000256" key="1">
    <source>
        <dbReference type="ARBA" id="ARBA00022801"/>
    </source>
</evidence>
<evidence type="ECO:0000256" key="4">
    <source>
        <dbReference type="SAM" id="SignalP"/>
    </source>
</evidence>
<accession>A0AAD9SEQ4</accession>
<evidence type="ECO:0008006" key="7">
    <source>
        <dbReference type="Google" id="ProtNLM"/>
    </source>
</evidence>
<evidence type="ECO:0000256" key="3">
    <source>
        <dbReference type="SAM" id="MobiDB-lite"/>
    </source>
</evidence>
<proteinExistence type="predicted"/>
<dbReference type="Proteomes" id="UP001265746">
    <property type="component" value="Unassembled WGS sequence"/>
</dbReference>
<reference evidence="5" key="1">
    <citation type="submission" date="2023-06" db="EMBL/GenBank/DDBJ databases">
        <authorList>
            <person name="Noh H."/>
        </authorList>
    </citation>
    <scope>NUCLEOTIDE SEQUENCE</scope>
    <source>
        <strain evidence="5">DUCC20226</strain>
    </source>
</reference>
<keyword evidence="4" id="KW-0732">Signal</keyword>
<comment type="caution">
    <text evidence="5">The sequence shown here is derived from an EMBL/GenBank/DDBJ whole genome shotgun (WGS) entry which is preliminary data.</text>
</comment>
<dbReference type="SMART" id="SM01110">
    <property type="entry name" value="Cutinase"/>
    <property type="match status" value="1"/>
</dbReference>
<feature type="signal peptide" evidence="4">
    <location>
        <begin position="1"/>
        <end position="24"/>
    </location>
</feature>
<feature type="compositionally biased region" description="Low complexity" evidence="3">
    <location>
        <begin position="271"/>
        <end position="301"/>
    </location>
</feature>
<sequence length="331" mass="35430">MPSSLSPTARSVISALVLASAVHASDILITRDDSDIYTEPSTDCHDIHIFLARGNNEVAGAMTRQTHVVKAVCDGRDSCGWEDIDYDNPVDNKYAEACHEGAVNGLKQIRSYGEECPDAKLVLTGYSQGAHVVGDILGGGGGTFETMGGGEHMGENSTEEYVQGLDHDSSPGNQIVAAFLWGDTRHTAGQSFEVLDSVDYEGWYPRNETEIESLNKWSDILRSWCDPRDGVCAYDTTETVNYTYHWNYLDLYSSDAADWLSIRLGEKENTTATATASSSSSKATSTSSSSSSAAESTSASDSDAKSGAWKAESGPLVSLVAVVGLMATLFI</sequence>
<dbReference type="Pfam" id="PF01083">
    <property type="entry name" value="Cutinase"/>
    <property type="match status" value="1"/>
</dbReference>
<dbReference type="PANTHER" id="PTHR33630">
    <property type="entry name" value="CUTINASE RV1984C-RELATED-RELATED"/>
    <property type="match status" value="1"/>
</dbReference>
<feature type="chain" id="PRO_5042122279" description="Cutinase" evidence="4">
    <location>
        <begin position="25"/>
        <end position="331"/>
    </location>
</feature>
<feature type="region of interest" description="Disordered" evidence="3">
    <location>
        <begin position="271"/>
        <end position="310"/>
    </location>
</feature>
<dbReference type="Gene3D" id="3.40.50.1820">
    <property type="entry name" value="alpha/beta hydrolase"/>
    <property type="match status" value="1"/>
</dbReference>
<evidence type="ECO:0000256" key="2">
    <source>
        <dbReference type="ARBA" id="ARBA00023157"/>
    </source>
</evidence>
<keyword evidence="1" id="KW-0378">Hydrolase</keyword>
<dbReference type="SUPFAM" id="SSF53474">
    <property type="entry name" value="alpha/beta-Hydrolases"/>
    <property type="match status" value="1"/>
</dbReference>
<dbReference type="GO" id="GO:0052689">
    <property type="term" value="F:carboxylic ester hydrolase activity"/>
    <property type="evidence" value="ECO:0007669"/>
    <property type="project" value="UniProtKB-ARBA"/>
</dbReference>
<name>A0AAD9SEQ4_PHOAM</name>
<dbReference type="InterPro" id="IPR000675">
    <property type="entry name" value="Cutinase/axe"/>
</dbReference>
<evidence type="ECO:0000313" key="6">
    <source>
        <dbReference type="Proteomes" id="UP001265746"/>
    </source>
</evidence>
<organism evidence="5 6">
    <name type="scientific">Phomopsis amygdali</name>
    <name type="common">Fusicoccum amygdali</name>
    <dbReference type="NCBI Taxonomy" id="1214568"/>
    <lineage>
        <taxon>Eukaryota</taxon>
        <taxon>Fungi</taxon>
        <taxon>Dikarya</taxon>
        <taxon>Ascomycota</taxon>
        <taxon>Pezizomycotina</taxon>
        <taxon>Sordariomycetes</taxon>
        <taxon>Sordariomycetidae</taxon>
        <taxon>Diaporthales</taxon>
        <taxon>Diaporthaceae</taxon>
        <taxon>Diaporthe</taxon>
    </lineage>
</organism>
<keyword evidence="2" id="KW-1015">Disulfide bond</keyword>
<gene>
    <name evidence="5" type="ORF">N8I77_005828</name>
</gene>
<dbReference type="AlphaFoldDB" id="A0AAD9SEQ4"/>
<protein>
    <recommendedName>
        <fullName evidence="7">Cutinase</fullName>
    </recommendedName>
</protein>
<evidence type="ECO:0000313" key="5">
    <source>
        <dbReference type="EMBL" id="KAK2607124.1"/>
    </source>
</evidence>